<protein>
    <submittedName>
        <fullName evidence="1">Uncharacterized protein</fullName>
    </submittedName>
</protein>
<organism evidence="1">
    <name type="scientific">uncultured Solirubrobacteraceae bacterium</name>
    <dbReference type="NCBI Taxonomy" id="1162706"/>
    <lineage>
        <taxon>Bacteria</taxon>
        <taxon>Bacillati</taxon>
        <taxon>Actinomycetota</taxon>
        <taxon>Thermoleophilia</taxon>
        <taxon>Solirubrobacterales</taxon>
        <taxon>Solirubrobacteraceae</taxon>
        <taxon>environmental samples</taxon>
    </lineage>
</organism>
<sequence length="74" mass="8195">MRRPRREFVSYVNRCFIPSLVVCFLLFRSSGWAVGHSPTDSASSACGTERGPIAFMRCGAHPRPGRATSKEHQA</sequence>
<reference evidence="1" key="1">
    <citation type="submission" date="2020-02" db="EMBL/GenBank/DDBJ databases">
        <authorList>
            <person name="Meier V. D."/>
        </authorList>
    </citation>
    <scope>NUCLEOTIDE SEQUENCE</scope>
    <source>
        <strain evidence="1">AVDCRST_MAG65</strain>
    </source>
</reference>
<gene>
    <name evidence="1" type="ORF">AVDCRST_MAG65-190</name>
</gene>
<evidence type="ECO:0000313" key="1">
    <source>
        <dbReference type="EMBL" id="CAA9464995.1"/>
    </source>
</evidence>
<dbReference type="EMBL" id="CADCVL010000035">
    <property type="protein sequence ID" value="CAA9464995.1"/>
    <property type="molecule type" value="Genomic_DNA"/>
</dbReference>
<name>A0A6J4R9C3_9ACTN</name>
<dbReference type="AlphaFoldDB" id="A0A6J4R9C3"/>
<accession>A0A6J4R9C3</accession>
<proteinExistence type="predicted"/>